<protein>
    <submittedName>
        <fullName evidence="1">Uncharacterized protein</fullName>
    </submittedName>
</protein>
<comment type="caution">
    <text evidence="1">The sequence shown here is derived from an EMBL/GenBank/DDBJ whole genome shotgun (WGS) entry which is preliminary data.</text>
</comment>
<keyword evidence="2" id="KW-1185">Reference proteome</keyword>
<organism evidence="1 2">
    <name type="scientific">Pleurodeles waltl</name>
    <name type="common">Iberian ribbed newt</name>
    <dbReference type="NCBI Taxonomy" id="8319"/>
    <lineage>
        <taxon>Eukaryota</taxon>
        <taxon>Metazoa</taxon>
        <taxon>Chordata</taxon>
        <taxon>Craniata</taxon>
        <taxon>Vertebrata</taxon>
        <taxon>Euteleostomi</taxon>
        <taxon>Amphibia</taxon>
        <taxon>Batrachia</taxon>
        <taxon>Caudata</taxon>
        <taxon>Salamandroidea</taxon>
        <taxon>Salamandridae</taxon>
        <taxon>Pleurodelinae</taxon>
        <taxon>Pleurodeles</taxon>
    </lineage>
</organism>
<evidence type="ECO:0000313" key="2">
    <source>
        <dbReference type="Proteomes" id="UP001066276"/>
    </source>
</evidence>
<reference evidence="1" key="1">
    <citation type="journal article" date="2022" name="bioRxiv">
        <title>Sequencing and chromosome-scale assembly of the giantPleurodeles waltlgenome.</title>
        <authorList>
            <person name="Brown T."/>
            <person name="Elewa A."/>
            <person name="Iarovenko S."/>
            <person name="Subramanian E."/>
            <person name="Araus A.J."/>
            <person name="Petzold A."/>
            <person name="Susuki M."/>
            <person name="Suzuki K.-i.T."/>
            <person name="Hayashi T."/>
            <person name="Toyoda A."/>
            <person name="Oliveira C."/>
            <person name="Osipova E."/>
            <person name="Leigh N.D."/>
            <person name="Simon A."/>
            <person name="Yun M.H."/>
        </authorList>
    </citation>
    <scope>NUCLEOTIDE SEQUENCE</scope>
    <source>
        <strain evidence="1">20211129_DDA</strain>
        <tissue evidence="1">Liver</tissue>
    </source>
</reference>
<sequence length="112" mass="12556">MCKLASSRFINPIPSKDIILQRRFRIPCRAGALSLRRWELQQDGRDESCRGKILTLNGSYTSLRDALSAWLLQSREYPQFKSACGGKVVQGTWRLSKGASRGGLRSVNDAVK</sequence>
<dbReference type="Proteomes" id="UP001066276">
    <property type="component" value="Chromosome 9"/>
</dbReference>
<gene>
    <name evidence="1" type="ORF">NDU88_007115</name>
</gene>
<proteinExistence type="predicted"/>
<dbReference type="EMBL" id="JANPWB010000013">
    <property type="protein sequence ID" value="KAJ1109756.1"/>
    <property type="molecule type" value="Genomic_DNA"/>
</dbReference>
<dbReference type="AlphaFoldDB" id="A0AAV7N184"/>
<name>A0AAV7N184_PLEWA</name>
<evidence type="ECO:0000313" key="1">
    <source>
        <dbReference type="EMBL" id="KAJ1109756.1"/>
    </source>
</evidence>
<accession>A0AAV7N184</accession>